<keyword evidence="1" id="KW-1005">Bacterial flagellum biogenesis</keyword>
<reference evidence="3" key="1">
    <citation type="submission" date="2016-10" db="EMBL/GenBank/DDBJ databases">
        <authorList>
            <person name="Varghese N."/>
            <person name="Submissions S."/>
        </authorList>
    </citation>
    <scope>NUCLEOTIDE SEQUENCE [LARGE SCALE GENOMIC DNA]</scope>
    <source>
        <strain evidence="3">DSM 19083</strain>
    </source>
</reference>
<dbReference type="OrthoDB" id="3268384at2"/>
<dbReference type="EMBL" id="FONZ01000003">
    <property type="protein sequence ID" value="SFF19464.1"/>
    <property type="molecule type" value="Genomic_DNA"/>
</dbReference>
<evidence type="ECO:0000256" key="1">
    <source>
        <dbReference type="ARBA" id="ARBA00022795"/>
    </source>
</evidence>
<dbReference type="STRING" id="285351.SAMN04488035_1906"/>
<dbReference type="InterPro" id="IPR007809">
    <property type="entry name" value="FlgN-like"/>
</dbReference>
<dbReference type="InterPro" id="IPR036679">
    <property type="entry name" value="FlgN-like_sf"/>
</dbReference>
<evidence type="ECO:0000313" key="3">
    <source>
        <dbReference type="Proteomes" id="UP000198520"/>
    </source>
</evidence>
<organism evidence="2 3">
    <name type="scientific">Flavimobilis marinus</name>
    <dbReference type="NCBI Taxonomy" id="285351"/>
    <lineage>
        <taxon>Bacteria</taxon>
        <taxon>Bacillati</taxon>
        <taxon>Actinomycetota</taxon>
        <taxon>Actinomycetes</taxon>
        <taxon>Micrococcales</taxon>
        <taxon>Jonesiaceae</taxon>
        <taxon>Flavimobilis</taxon>
    </lineage>
</organism>
<dbReference type="GO" id="GO:0044780">
    <property type="term" value="P:bacterial-type flagellum assembly"/>
    <property type="evidence" value="ECO:0007669"/>
    <property type="project" value="InterPro"/>
</dbReference>
<accession>A0A1I2GND0</accession>
<proteinExistence type="predicted"/>
<dbReference type="SUPFAM" id="SSF140566">
    <property type="entry name" value="FlgN-like"/>
    <property type="match status" value="1"/>
</dbReference>
<sequence>MSFETLSSLLWRERQLLELLLFKLEEEQLLLVNGRNRWLAHATREVENVLDQVRDSELGRAVASDAVAADLGIAPGASLAEVAAAAPAPWDSLLAEHRQAFVTLTMEIGALAAGNRELLAAGHRAAQETLMAVSETVQTYDARGAAARPAGASLLDQTL</sequence>
<evidence type="ECO:0000313" key="2">
    <source>
        <dbReference type="EMBL" id="SFF19464.1"/>
    </source>
</evidence>
<dbReference type="Proteomes" id="UP000198520">
    <property type="component" value="Unassembled WGS sequence"/>
</dbReference>
<gene>
    <name evidence="2" type="ORF">SAMN04488035_1906</name>
</gene>
<name>A0A1I2GND0_9MICO</name>
<keyword evidence="3" id="KW-1185">Reference proteome</keyword>
<protein>
    <submittedName>
        <fullName evidence="2">FlgN protein</fullName>
    </submittedName>
</protein>
<dbReference type="Gene3D" id="1.20.58.300">
    <property type="entry name" value="FlgN-like"/>
    <property type="match status" value="1"/>
</dbReference>
<dbReference type="AlphaFoldDB" id="A0A1I2GND0"/>
<dbReference type="Pfam" id="PF05130">
    <property type="entry name" value="FlgN"/>
    <property type="match status" value="1"/>
</dbReference>
<dbReference type="RefSeq" id="WP_093377831.1">
    <property type="nucleotide sequence ID" value="NZ_BNAN01000003.1"/>
</dbReference>